<proteinExistence type="inferred from homology"/>
<dbReference type="RefSeq" id="XP_056081541.1">
    <property type="nucleotide sequence ID" value="XM_056221784.1"/>
</dbReference>
<keyword evidence="9 18" id="KW-0472">Membrane</keyword>
<evidence type="ECO:0000256" key="12">
    <source>
        <dbReference type="ARBA" id="ARBA00050779"/>
    </source>
</evidence>
<evidence type="ECO:0000256" key="10">
    <source>
        <dbReference type="ARBA" id="ARBA00037742"/>
    </source>
</evidence>
<comment type="similarity">
    <text evidence="3 16">Belongs to the GDA1/CD39 NTPase family.</text>
</comment>
<comment type="catalytic activity">
    <reaction evidence="12">
        <text>GDP + H2O = GMP + phosphate + H(+)</text>
        <dbReference type="Rhea" id="RHEA:22156"/>
        <dbReference type="ChEBI" id="CHEBI:15377"/>
        <dbReference type="ChEBI" id="CHEBI:15378"/>
        <dbReference type="ChEBI" id="CHEBI:43474"/>
        <dbReference type="ChEBI" id="CHEBI:58115"/>
        <dbReference type="ChEBI" id="CHEBI:58189"/>
        <dbReference type="EC" id="3.6.1.42"/>
    </reaction>
</comment>
<name>A0AA35IZ52_SACMI</name>
<keyword evidence="5 16" id="KW-0378">Hydrolase</keyword>
<keyword evidence="6" id="KW-0735">Signal-anchor</keyword>
<dbReference type="Gene3D" id="3.30.420.150">
    <property type="entry name" value="Exopolyphosphatase. Domain 2"/>
    <property type="match status" value="1"/>
</dbReference>
<dbReference type="GeneID" id="80917637"/>
<evidence type="ECO:0000256" key="4">
    <source>
        <dbReference type="ARBA" id="ARBA00022692"/>
    </source>
</evidence>
<evidence type="ECO:0000313" key="19">
    <source>
        <dbReference type="EMBL" id="CAI4038426.1"/>
    </source>
</evidence>
<dbReference type="AlphaFoldDB" id="A0AA35IZ52"/>
<dbReference type="GO" id="GO:0004382">
    <property type="term" value="F:GDP phosphatase activity"/>
    <property type="evidence" value="ECO:0007669"/>
    <property type="project" value="UniProtKB-EC"/>
</dbReference>
<dbReference type="GO" id="GO:0000139">
    <property type="term" value="C:Golgi membrane"/>
    <property type="evidence" value="ECO:0007669"/>
    <property type="project" value="UniProtKB-SubCell"/>
</dbReference>
<evidence type="ECO:0000256" key="6">
    <source>
        <dbReference type="ARBA" id="ARBA00022968"/>
    </source>
</evidence>
<dbReference type="Proteomes" id="UP001161438">
    <property type="component" value="Chromosome 5"/>
</dbReference>
<reference evidence="19" key="1">
    <citation type="submission" date="2022-10" db="EMBL/GenBank/DDBJ databases">
        <authorList>
            <person name="Byrne P K."/>
        </authorList>
    </citation>
    <scope>NUCLEOTIDE SEQUENCE</scope>
    <source>
        <strain evidence="19">IFO1815</strain>
    </source>
</reference>
<organism evidence="19 20">
    <name type="scientific">Saccharomyces mikatae IFO 1815</name>
    <dbReference type="NCBI Taxonomy" id="226126"/>
    <lineage>
        <taxon>Eukaryota</taxon>
        <taxon>Fungi</taxon>
        <taxon>Dikarya</taxon>
        <taxon>Ascomycota</taxon>
        <taxon>Saccharomycotina</taxon>
        <taxon>Saccharomycetes</taxon>
        <taxon>Saccharomycetales</taxon>
        <taxon>Saccharomycetaceae</taxon>
        <taxon>Saccharomyces</taxon>
    </lineage>
</organism>
<comment type="function">
    <text evidence="10">After transfer of sugars to endogenous macromolecular acceptors, the enzyme converts nucleoside diphosphates to nucleoside monophosphates which in turn exit the Golgi lumen in a coupled antiporter reaction, allowing entry of additional nucleotide sugar from the cytosol.</text>
</comment>
<dbReference type="InterPro" id="IPR000407">
    <property type="entry name" value="GDA1_CD39_NTPase"/>
</dbReference>
<dbReference type="GO" id="GO:0005524">
    <property type="term" value="F:ATP binding"/>
    <property type="evidence" value="ECO:0007669"/>
    <property type="project" value="UniProtKB-KW"/>
</dbReference>
<keyword evidence="8" id="KW-0333">Golgi apparatus</keyword>
<dbReference type="CDD" id="cd24040">
    <property type="entry name" value="ASKHA_NBD_GDA1"/>
    <property type="match status" value="1"/>
</dbReference>
<dbReference type="Pfam" id="PF01150">
    <property type="entry name" value="GDA1_CD39"/>
    <property type="match status" value="1"/>
</dbReference>
<evidence type="ECO:0000256" key="13">
    <source>
        <dbReference type="ARBA" id="ARBA00067799"/>
    </source>
</evidence>
<gene>
    <name evidence="19" type="primary">SMKI05G0350</name>
    <name evidence="19" type="ORF">SMKI_05G0350</name>
</gene>
<keyword evidence="15" id="KW-0547">Nucleotide-binding</keyword>
<evidence type="ECO:0000256" key="1">
    <source>
        <dbReference type="ARBA" id="ARBA00004323"/>
    </source>
</evidence>
<dbReference type="GO" id="GO:0045134">
    <property type="term" value="F:UDP phosphatase activity"/>
    <property type="evidence" value="ECO:0007669"/>
    <property type="project" value="TreeGrafter"/>
</dbReference>
<dbReference type="PROSITE" id="PS01238">
    <property type="entry name" value="GDA1_CD39_NTPASE"/>
    <property type="match status" value="1"/>
</dbReference>
<evidence type="ECO:0000256" key="14">
    <source>
        <dbReference type="PIRSR" id="PIRSR600407-1"/>
    </source>
</evidence>
<dbReference type="PANTHER" id="PTHR11782">
    <property type="entry name" value="ADENOSINE/GUANOSINE DIPHOSPHATASE"/>
    <property type="match status" value="1"/>
</dbReference>
<evidence type="ECO:0000256" key="7">
    <source>
        <dbReference type="ARBA" id="ARBA00022989"/>
    </source>
</evidence>
<comment type="subcellular location">
    <subcellularLocation>
        <location evidence="1">Golgi apparatus membrane</location>
        <topology evidence="1">Single-pass type II membrane protein</topology>
    </subcellularLocation>
</comment>
<keyword evidence="4 18" id="KW-0812">Transmembrane</keyword>
<dbReference type="EMBL" id="OX365761">
    <property type="protein sequence ID" value="CAI4038426.1"/>
    <property type="molecule type" value="Genomic_DNA"/>
</dbReference>
<evidence type="ECO:0000256" key="5">
    <source>
        <dbReference type="ARBA" id="ARBA00022801"/>
    </source>
</evidence>
<keyword evidence="15" id="KW-0067">ATP-binding</keyword>
<keyword evidence="7 18" id="KW-1133">Transmembrane helix</keyword>
<comment type="pathway">
    <text evidence="2">Protein modification; protein glycosylation.</text>
</comment>
<dbReference type="GO" id="GO:0009134">
    <property type="term" value="P:nucleoside diphosphate catabolic process"/>
    <property type="evidence" value="ECO:0007669"/>
    <property type="project" value="TreeGrafter"/>
</dbReference>
<evidence type="ECO:0000256" key="2">
    <source>
        <dbReference type="ARBA" id="ARBA00004922"/>
    </source>
</evidence>
<dbReference type="GO" id="GO:0006487">
    <property type="term" value="P:protein N-linked glycosylation"/>
    <property type="evidence" value="ECO:0007669"/>
    <property type="project" value="TreeGrafter"/>
</dbReference>
<accession>A0AA35IZ52</accession>
<dbReference type="PANTHER" id="PTHR11782:SF83">
    <property type="entry name" value="GUANOSINE-DIPHOSPHATASE"/>
    <property type="match status" value="1"/>
</dbReference>
<dbReference type="EC" id="3.6.1.42" evidence="11"/>
<feature type="region of interest" description="Disordered" evidence="17">
    <location>
        <begin position="42"/>
        <end position="61"/>
    </location>
</feature>
<dbReference type="GO" id="GO:0017111">
    <property type="term" value="F:ribonucleoside triphosphate phosphatase activity"/>
    <property type="evidence" value="ECO:0007669"/>
    <property type="project" value="TreeGrafter"/>
</dbReference>
<evidence type="ECO:0000256" key="15">
    <source>
        <dbReference type="PIRSR" id="PIRSR600407-2"/>
    </source>
</evidence>
<feature type="binding site" evidence="15">
    <location>
        <begin position="248"/>
        <end position="252"/>
    </location>
    <ligand>
        <name>ATP</name>
        <dbReference type="ChEBI" id="CHEBI:30616"/>
    </ligand>
</feature>
<evidence type="ECO:0000256" key="18">
    <source>
        <dbReference type="SAM" id="Phobius"/>
    </source>
</evidence>
<evidence type="ECO:0000256" key="16">
    <source>
        <dbReference type="RuleBase" id="RU003833"/>
    </source>
</evidence>
<dbReference type="FunFam" id="3.30.420.150:FF:000009">
    <property type="entry name" value="Guanosine-diphosphatase, putative"/>
    <property type="match status" value="1"/>
</dbReference>
<evidence type="ECO:0000256" key="17">
    <source>
        <dbReference type="SAM" id="MobiDB-lite"/>
    </source>
</evidence>
<evidence type="ECO:0000313" key="20">
    <source>
        <dbReference type="Proteomes" id="UP001161438"/>
    </source>
</evidence>
<evidence type="ECO:0000256" key="11">
    <source>
        <dbReference type="ARBA" id="ARBA00038903"/>
    </source>
</evidence>
<feature type="active site" description="Proton acceptor" evidence="14">
    <location>
        <position position="216"/>
    </location>
</feature>
<evidence type="ECO:0000256" key="3">
    <source>
        <dbReference type="ARBA" id="ARBA00009283"/>
    </source>
</evidence>
<feature type="transmembrane region" description="Helical" evidence="18">
    <location>
        <begin position="7"/>
        <end position="24"/>
    </location>
</feature>
<evidence type="ECO:0000256" key="9">
    <source>
        <dbReference type="ARBA" id="ARBA00023136"/>
    </source>
</evidence>
<dbReference type="Gene3D" id="3.30.420.40">
    <property type="match status" value="1"/>
</dbReference>
<keyword evidence="20" id="KW-1185">Reference proteome</keyword>
<sequence length="519" mass="57044">MAPIFRNYRFAIGAFAVIMLILLIKTSSVGPNSIARTVSPTAEIPKTPDDASISPIDGTPDYIQNPKTEENFPGLADVVESQTGQTCTKEHRYVIMIDAGSTGSRIHVYEFDVCTSPPTLIKEKFEMLEPGLSSFDTDSVSAAKSLNPLLEVAMEFVPSKAKKCTPIAVKATAGLRLLGTAKSSKILSAVRDHLEKKYPFPVVEDDGISIMSGEEEGVFAWITTNYLLGNIGTDGPKLPTAAIFDLGGGSTQIVFEPTYSPNEKMIDGEHKYDLKFGGKNYTLYQFSHLAYGLKEGRNKINSVLVEKALKNGEIKEGDNERTHTLLSPCLPPKTNATNEVVKLSSKKTYTIDFIGPDEPTGTLCRSLTDQILNKDAACQTPPCSFNGIHQPSLVRTFKESNDMYIFSYFYDRTRPLGMPLSFTLKELWDLTSAVCKGKETWKSVFGSIEGSLDALESDPHFCLDLSFQLSLLHTGYDIPLERELKTAKKIAGKEIGWCLGASLPLLESDNWKCKVSLVE</sequence>
<protein>
    <recommendedName>
        <fullName evidence="13">Guanosine-diphosphatase</fullName>
        <ecNumber evidence="11">3.6.1.42</ecNumber>
    </recommendedName>
</protein>
<evidence type="ECO:0000256" key="8">
    <source>
        <dbReference type="ARBA" id="ARBA00023034"/>
    </source>
</evidence>